<keyword evidence="3" id="KW-1185">Reference proteome</keyword>
<name>A0AAP0PRA6_9MAGN</name>
<accession>A0AAP0PRA6</accession>
<evidence type="ECO:0000256" key="1">
    <source>
        <dbReference type="SAM" id="MobiDB-lite"/>
    </source>
</evidence>
<evidence type="ECO:0000313" key="2">
    <source>
        <dbReference type="EMBL" id="KAK9153773.1"/>
    </source>
</evidence>
<comment type="caution">
    <text evidence="2">The sequence shown here is derived from an EMBL/GenBank/DDBJ whole genome shotgun (WGS) entry which is preliminary data.</text>
</comment>
<dbReference type="PANTHER" id="PTHR31972">
    <property type="entry name" value="EXPRESSED PROTEIN"/>
    <property type="match status" value="1"/>
</dbReference>
<reference evidence="2 3" key="1">
    <citation type="submission" date="2024-01" db="EMBL/GenBank/DDBJ databases">
        <title>Genome assemblies of Stephania.</title>
        <authorList>
            <person name="Yang L."/>
        </authorList>
    </citation>
    <scope>NUCLEOTIDE SEQUENCE [LARGE SCALE GENOMIC DNA]</scope>
    <source>
        <strain evidence="2">QJT</strain>
        <tissue evidence="2">Leaf</tissue>
    </source>
</reference>
<feature type="compositionally biased region" description="Polar residues" evidence="1">
    <location>
        <begin position="27"/>
        <end position="37"/>
    </location>
</feature>
<dbReference type="PANTHER" id="PTHR31972:SF48">
    <property type="entry name" value="OS04G0407500 PROTEIN"/>
    <property type="match status" value="1"/>
</dbReference>
<proteinExistence type="predicted"/>
<dbReference type="Pfam" id="PF05910">
    <property type="entry name" value="DUF868"/>
    <property type="match status" value="1"/>
</dbReference>
<protein>
    <submittedName>
        <fullName evidence="2">Uncharacterized protein</fullName>
    </submittedName>
</protein>
<gene>
    <name evidence="2" type="ORF">Sjap_001253</name>
</gene>
<evidence type="ECO:0000313" key="3">
    <source>
        <dbReference type="Proteomes" id="UP001417504"/>
    </source>
</evidence>
<organism evidence="2 3">
    <name type="scientific">Stephania japonica</name>
    <dbReference type="NCBI Taxonomy" id="461633"/>
    <lineage>
        <taxon>Eukaryota</taxon>
        <taxon>Viridiplantae</taxon>
        <taxon>Streptophyta</taxon>
        <taxon>Embryophyta</taxon>
        <taxon>Tracheophyta</taxon>
        <taxon>Spermatophyta</taxon>
        <taxon>Magnoliopsida</taxon>
        <taxon>Ranunculales</taxon>
        <taxon>Menispermaceae</taxon>
        <taxon>Menispermoideae</taxon>
        <taxon>Cissampelideae</taxon>
        <taxon>Stephania</taxon>
    </lineage>
</organism>
<dbReference type="Proteomes" id="UP001417504">
    <property type="component" value="Unassembled WGS sequence"/>
</dbReference>
<dbReference type="InterPro" id="IPR008586">
    <property type="entry name" value="DUF868_pln"/>
</dbReference>
<feature type="region of interest" description="Disordered" evidence="1">
    <location>
        <begin position="27"/>
        <end position="49"/>
    </location>
</feature>
<dbReference type="AlphaFoldDB" id="A0AAP0PRA6"/>
<sequence>MRKSSACLSDCAVKVADSCCLNHSAKPNRSSSLNHSFKANPRSPVPSSSTQNSVICIYKTKLSNQMQITFKVTWCKNIPGLGLCIDIIHHTSSSINVRLDHDIFEEEKGDMAIESCGSKLQVSWDFSAAKYYNGEGPEPISDFHLTIMIDAEIALRLGEAANVTGSPTAESSLVSRREHLFGHTQYSTKAQLCDSGTTHDIVIRCTGNGKGKACRDPELSVCIDEMQVICERSLQWKFRGNRVICIDGQLVDVMWNFFDWFFQEGSSKTGSAVFMFRRRNVFHRALWFEEQLELQEKTSLQECGGVEFSLMIYASKRP</sequence>
<dbReference type="EMBL" id="JBBNAE010000001">
    <property type="protein sequence ID" value="KAK9153773.1"/>
    <property type="molecule type" value="Genomic_DNA"/>
</dbReference>